<name>A0A5J5ECP7_9PEZI</name>
<reference evidence="3 4" key="1">
    <citation type="submission" date="2019-09" db="EMBL/GenBank/DDBJ databases">
        <title>Draft genome of the ectomycorrhizal ascomycete Sphaerosporella brunnea.</title>
        <authorList>
            <consortium name="DOE Joint Genome Institute"/>
            <person name="Benucci G.M."/>
            <person name="Marozzi G."/>
            <person name="Antonielli L."/>
            <person name="Sanchez S."/>
            <person name="Marco P."/>
            <person name="Wang X."/>
            <person name="Falini L.B."/>
            <person name="Barry K."/>
            <person name="Haridas S."/>
            <person name="Lipzen A."/>
            <person name="Labutti K."/>
            <person name="Grigoriev I.V."/>
            <person name="Murat C."/>
            <person name="Martin F."/>
            <person name="Albertini E."/>
            <person name="Donnini D."/>
            <person name="Bonito G."/>
        </authorList>
    </citation>
    <scope>NUCLEOTIDE SEQUENCE [LARGE SCALE GENOMIC DNA]</scope>
    <source>
        <strain evidence="3 4">Sb_GMNB300</strain>
    </source>
</reference>
<accession>A0A5J5ECP7</accession>
<evidence type="ECO:0000313" key="4">
    <source>
        <dbReference type="Proteomes" id="UP000326924"/>
    </source>
</evidence>
<feature type="chain" id="PRO_5023933687" evidence="2">
    <location>
        <begin position="30"/>
        <end position="179"/>
    </location>
</feature>
<gene>
    <name evidence="3" type="ORF">FN846DRAFT_586038</name>
</gene>
<comment type="caution">
    <text evidence="3">The sequence shown here is derived from an EMBL/GenBank/DDBJ whole genome shotgun (WGS) entry which is preliminary data.</text>
</comment>
<dbReference type="InParanoid" id="A0A5J5ECP7"/>
<dbReference type="Proteomes" id="UP000326924">
    <property type="component" value="Unassembled WGS sequence"/>
</dbReference>
<keyword evidence="1" id="KW-0472">Membrane</keyword>
<keyword evidence="4" id="KW-1185">Reference proteome</keyword>
<protein>
    <submittedName>
        <fullName evidence="3">Uncharacterized protein</fullName>
    </submittedName>
</protein>
<evidence type="ECO:0000256" key="2">
    <source>
        <dbReference type="SAM" id="SignalP"/>
    </source>
</evidence>
<proteinExistence type="predicted"/>
<evidence type="ECO:0000256" key="1">
    <source>
        <dbReference type="SAM" id="Phobius"/>
    </source>
</evidence>
<feature type="transmembrane region" description="Helical" evidence="1">
    <location>
        <begin position="160"/>
        <end position="178"/>
    </location>
</feature>
<evidence type="ECO:0000313" key="3">
    <source>
        <dbReference type="EMBL" id="KAA8893000.1"/>
    </source>
</evidence>
<keyword evidence="2" id="KW-0732">Signal</keyword>
<sequence length="179" mass="19225">MMQGGKLGIHHPVTVLVAWGLHFASLARFAPPTEVAPGEYHQWGDLRFFHAFDDGDGGLMREGQAGRPWRGGGRVCCAGCPPPLVSPPQRQQRRRLCSPSPNNPPSKPLLPRHCALCNLPAAGAGAGCFNKDPRPPIVPLPLSSPPEADTTPNPPAHPPYITNAIPSLFLLLFLLLFLS</sequence>
<keyword evidence="1" id="KW-1133">Transmembrane helix</keyword>
<feature type="signal peptide" evidence="2">
    <location>
        <begin position="1"/>
        <end position="29"/>
    </location>
</feature>
<dbReference type="AlphaFoldDB" id="A0A5J5ECP7"/>
<organism evidence="3 4">
    <name type="scientific">Sphaerosporella brunnea</name>
    <dbReference type="NCBI Taxonomy" id="1250544"/>
    <lineage>
        <taxon>Eukaryota</taxon>
        <taxon>Fungi</taxon>
        <taxon>Dikarya</taxon>
        <taxon>Ascomycota</taxon>
        <taxon>Pezizomycotina</taxon>
        <taxon>Pezizomycetes</taxon>
        <taxon>Pezizales</taxon>
        <taxon>Pyronemataceae</taxon>
        <taxon>Sphaerosporella</taxon>
    </lineage>
</organism>
<keyword evidence="1" id="KW-0812">Transmembrane</keyword>
<dbReference type="EMBL" id="VXIS01000529">
    <property type="protein sequence ID" value="KAA8893000.1"/>
    <property type="molecule type" value="Genomic_DNA"/>
</dbReference>